<dbReference type="EMBL" id="FOVP01000004">
    <property type="protein sequence ID" value="SFN53915.1"/>
    <property type="molecule type" value="Genomic_DNA"/>
</dbReference>
<accession>A0A1I4ZUG4</accession>
<dbReference type="Gene3D" id="3.10.129.10">
    <property type="entry name" value="Hotdog Thioesterase"/>
    <property type="match status" value="1"/>
</dbReference>
<dbReference type="InterPro" id="IPR029069">
    <property type="entry name" value="HotDog_dom_sf"/>
</dbReference>
<dbReference type="AlphaFoldDB" id="A0A1I4ZUG4"/>
<keyword evidence="2" id="KW-1185">Reference proteome</keyword>
<proteinExistence type="predicted"/>
<dbReference type="Proteomes" id="UP000198599">
    <property type="component" value="Unassembled WGS sequence"/>
</dbReference>
<evidence type="ECO:0000313" key="2">
    <source>
        <dbReference type="Proteomes" id="UP000198599"/>
    </source>
</evidence>
<evidence type="ECO:0000313" key="1">
    <source>
        <dbReference type="EMBL" id="SFN53915.1"/>
    </source>
</evidence>
<dbReference type="PANTHER" id="PTHR12475:SF4">
    <property type="entry name" value="PROTEIN THEM6"/>
    <property type="match status" value="1"/>
</dbReference>
<dbReference type="Pfam" id="PF13279">
    <property type="entry name" value="4HBT_2"/>
    <property type="match status" value="1"/>
</dbReference>
<protein>
    <submittedName>
        <fullName evidence="1">Acyl-CoA thioesterase FadM</fullName>
    </submittedName>
</protein>
<dbReference type="PANTHER" id="PTHR12475">
    <property type="match status" value="1"/>
</dbReference>
<dbReference type="InterPro" id="IPR051490">
    <property type="entry name" value="THEM6_lcsJ_thioesterase"/>
</dbReference>
<dbReference type="RefSeq" id="WP_092835341.1">
    <property type="nucleotide sequence ID" value="NZ_FOVP01000004.1"/>
</dbReference>
<sequence length="186" mass="21646">MYPVLRLFWQLFITRNAPRLPLTGTHVSHHFCMPWDIDLWRELNNGRTLTIYDLGRIPLAGRVGLIEVLRRNRWGLAIAGASVRYRRRIRMFEKIEMRSRAVFWDARFLYIEQSMWKADGDCANHIIYRAAITGRDGIVAPDHVMTKMAQPETSPMAPDWVAAWIKADALRPWPPMQDTQESGAQE</sequence>
<dbReference type="OrthoDB" id="3727779at2"/>
<reference evidence="2" key="1">
    <citation type="submission" date="2016-10" db="EMBL/GenBank/DDBJ databases">
        <authorList>
            <person name="Varghese N."/>
            <person name="Submissions S."/>
        </authorList>
    </citation>
    <scope>NUCLEOTIDE SEQUENCE [LARGE SCALE GENOMIC DNA]</scope>
    <source>
        <strain evidence="2">DSM 28463</strain>
    </source>
</reference>
<dbReference type="SUPFAM" id="SSF54637">
    <property type="entry name" value="Thioesterase/thiol ester dehydrase-isomerase"/>
    <property type="match status" value="1"/>
</dbReference>
<gene>
    <name evidence="1" type="ORF">SAMN04487859_104125</name>
</gene>
<organism evidence="1 2">
    <name type="scientific">Roseovarius lutimaris</name>
    <dbReference type="NCBI Taxonomy" id="1005928"/>
    <lineage>
        <taxon>Bacteria</taxon>
        <taxon>Pseudomonadati</taxon>
        <taxon>Pseudomonadota</taxon>
        <taxon>Alphaproteobacteria</taxon>
        <taxon>Rhodobacterales</taxon>
        <taxon>Roseobacteraceae</taxon>
        <taxon>Roseovarius</taxon>
    </lineage>
</organism>
<name>A0A1I4ZUG4_9RHOB</name>
<dbReference type="STRING" id="1005928.SAMN04487859_104125"/>
<dbReference type="CDD" id="cd00586">
    <property type="entry name" value="4HBT"/>
    <property type="match status" value="1"/>
</dbReference>